<dbReference type="EMBL" id="PKPP01000355">
    <property type="protein sequence ID" value="PWA93806.1"/>
    <property type="molecule type" value="Genomic_DNA"/>
</dbReference>
<reference evidence="2 3" key="1">
    <citation type="journal article" date="2018" name="Mol. Plant">
        <title>The genome of Artemisia annua provides insight into the evolution of Asteraceae family and artemisinin biosynthesis.</title>
        <authorList>
            <person name="Shen Q."/>
            <person name="Zhang L."/>
            <person name="Liao Z."/>
            <person name="Wang S."/>
            <person name="Yan T."/>
            <person name="Shi P."/>
            <person name="Liu M."/>
            <person name="Fu X."/>
            <person name="Pan Q."/>
            <person name="Wang Y."/>
            <person name="Lv Z."/>
            <person name="Lu X."/>
            <person name="Zhang F."/>
            <person name="Jiang W."/>
            <person name="Ma Y."/>
            <person name="Chen M."/>
            <person name="Hao X."/>
            <person name="Li L."/>
            <person name="Tang Y."/>
            <person name="Lv G."/>
            <person name="Zhou Y."/>
            <person name="Sun X."/>
            <person name="Brodelius P.E."/>
            <person name="Rose J.K.C."/>
            <person name="Tang K."/>
        </authorList>
    </citation>
    <scope>NUCLEOTIDE SEQUENCE [LARGE SCALE GENOMIC DNA]</scope>
    <source>
        <strain evidence="3">cv. Huhao1</strain>
        <tissue evidence="2">Leaf</tissue>
    </source>
</reference>
<organism evidence="2 3">
    <name type="scientific">Artemisia annua</name>
    <name type="common">Sweet wormwood</name>
    <dbReference type="NCBI Taxonomy" id="35608"/>
    <lineage>
        <taxon>Eukaryota</taxon>
        <taxon>Viridiplantae</taxon>
        <taxon>Streptophyta</taxon>
        <taxon>Embryophyta</taxon>
        <taxon>Tracheophyta</taxon>
        <taxon>Spermatophyta</taxon>
        <taxon>Magnoliopsida</taxon>
        <taxon>eudicotyledons</taxon>
        <taxon>Gunneridae</taxon>
        <taxon>Pentapetalae</taxon>
        <taxon>asterids</taxon>
        <taxon>campanulids</taxon>
        <taxon>Asterales</taxon>
        <taxon>Asteraceae</taxon>
        <taxon>Asteroideae</taxon>
        <taxon>Anthemideae</taxon>
        <taxon>Artemisiinae</taxon>
        <taxon>Artemisia</taxon>
    </lineage>
</organism>
<accession>A0A2U1Q715</accession>
<dbReference type="Proteomes" id="UP000245207">
    <property type="component" value="Unassembled WGS sequence"/>
</dbReference>
<dbReference type="AlphaFoldDB" id="A0A2U1Q715"/>
<name>A0A2U1Q715_ARTAN</name>
<evidence type="ECO:0008006" key="4">
    <source>
        <dbReference type="Google" id="ProtNLM"/>
    </source>
</evidence>
<sequence>MKTKKKAVRRVSSLPAKRPRLLGDTVTYDIGENPIGNVPCCSQSPEAQPLDAGLEAMSSEAIQSSLNHQSIEPHEGQDYSLHSFHRPSPMLNSPTTASANENESHVSLPVEASSSMDKGKRKMNEFFNSETSDGFLNGRPDHDQLDLLFTHADTTNKDLFSFHAPPSVPINTTSPRTRRTASRRRPQVTMHPLQRNQQRPRDVRDRLRRSQQGPPNTYVRMGRCDRICQYCKALFWYDEKVPTSSRTVPKYNRCCNGGKVRLEKFQRTGDGLRPDIVQNLIAFLDEHNKLVQLFRTAREKLSEVDIPQFKIQLFGVVGSRQHELPSGDSIGAIVFQEQPDVVTDFDVIIEQHNHQPKRVNKLHASYMSLQFPLIFIYGEEGYHLNRYLFERTDSTPDAPKRMTMKMYYAVCCHSSMLSQVLAC</sequence>
<gene>
    <name evidence="2" type="ORF">CTI12_AA067670</name>
</gene>
<feature type="compositionally biased region" description="Basic residues" evidence="1">
    <location>
        <begin position="176"/>
        <end position="186"/>
    </location>
</feature>
<comment type="caution">
    <text evidence="2">The sequence shown here is derived from an EMBL/GenBank/DDBJ whole genome shotgun (WGS) entry which is preliminary data.</text>
</comment>
<evidence type="ECO:0000313" key="2">
    <source>
        <dbReference type="EMBL" id="PWA93806.1"/>
    </source>
</evidence>
<proteinExistence type="predicted"/>
<dbReference type="PANTHER" id="PTHR45786">
    <property type="entry name" value="DNA BINDING PROTEIN-LIKE"/>
    <property type="match status" value="1"/>
</dbReference>
<feature type="region of interest" description="Disordered" evidence="1">
    <location>
        <begin position="85"/>
        <end position="117"/>
    </location>
</feature>
<evidence type="ECO:0000256" key="1">
    <source>
        <dbReference type="SAM" id="MobiDB-lite"/>
    </source>
</evidence>
<feature type="compositionally biased region" description="Polar residues" evidence="1">
    <location>
        <begin position="90"/>
        <end position="101"/>
    </location>
</feature>
<dbReference type="PANTHER" id="PTHR45786:SF74">
    <property type="entry name" value="ATP-DEPENDENT DNA HELICASE"/>
    <property type="match status" value="1"/>
</dbReference>
<evidence type="ECO:0000313" key="3">
    <source>
        <dbReference type="Proteomes" id="UP000245207"/>
    </source>
</evidence>
<protein>
    <recommendedName>
        <fullName evidence="4">DNA helicase Pif1-like protein</fullName>
    </recommendedName>
</protein>
<feature type="region of interest" description="Disordered" evidence="1">
    <location>
        <begin position="160"/>
        <end position="218"/>
    </location>
</feature>
<keyword evidence="3" id="KW-1185">Reference proteome</keyword>
<dbReference type="OrthoDB" id="2448079at2759"/>